<dbReference type="PANTHER" id="PTHR33477:SF4">
    <property type="entry name" value="P-LOOP NTPASE DOMAIN-CONTAINING PROTEIN LPA1 HOMOLOG"/>
    <property type="match status" value="1"/>
</dbReference>
<feature type="region of interest" description="Disordered" evidence="1">
    <location>
        <begin position="200"/>
        <end position="219"/>
    </location>
</feature>
<feature type="compositionally biased region" description="Low complexity" evidence="1">
    <location>
        <begin position="269"/>
        <end position="279"/>
    </location>
</feature>
<evidence type="ECO:0000256" key="1">
    <source>
        <dbReference type="SAM" id="MobiDB-lite"/>
    </source>
</evidence>
<gene>
    <name evidence="2" type="ORF">ZEAMMB73_Zm00001d005308</name>
</gene>
<feature type="compositionally biased region" description="Acidic residues" evidence="1">
    <location>
        <begin position="315"/>
        <end position="337"/>
    </location>
</feature>
<dbReference type="AlphaFoldDB" id="A0A1D6ELR1"/>
<feature type="compositionally biased region" description="Basic residues" evidence="1">
    <location>
        <begin position="417"/>
        <end position="427"/>
    </location>
</feature>
<feature type="compositionally biased region" description="Pro residues" evidence="1">
    <location>
        <begin position="451"/>
        <end position="460"/>
    </location>
</feature>
<proteinExistence type="predicted"/>
<accession>A0A1D6ELR1</accession>
<dbReference type="PANTHER" id="PTHR33477">
    <property type="entry name" value="P-LOOP NTPASE DOMAIN-CONTAINING PROTEIN LPA1 HOMOLOG 1"/>
    <property type="match status" value="1"/>
</dbReference>
<feature type="compositionally biased region" description="Basic and acidic residues" evidence="1">
    <location>
        <begin position="281"/>
        <end position="292"/>
    </location>
</feature>
<protein>
    <submittedName>
        <fullName evidence="2">p-loop NTPase domain-containing protein LPA1 homolog 1</fullName>
    </submittedName>
</protein>
<evidence type="ECO:0000313" key="2">
    <source>
        <dbReference type="EMBL" id="ONM20817.1"/>
    </source>
</evidence>
<name>A0A1D6ELR1_MAIZE</name>
<dbReference type="InterPro" id="IPR027417">
    <property type="entry name" value="P-loop_NTPase"/>
</dbReference>
<feature type="region of interest" description="Disordered" evidence="1">
    <location>
        <begin position="264"/>
        <end position="341"/>
    </location>
</feature>
<sequence length="460" mass="50436">MAVEGFKAQSEMVIDSLDRLITAWEDRKESVVVEGVHLSLNFVMGLMRKHPSIIPFMIYISNEGKHTERFAVRAKYMTLDPTKNKYVKYISNIRTIQEYLCSRADKYLVPKVNNTNVDRSVASIHATVFSCLRRRSNGDQLYDPEGNTIAIVNEEYKNQCVANSMSSKGMFKLIQRLGSSRKLMAIINVDGSVSKAWPVESSGDGKCSSDNSNKKSVGNPIYGPLNIGRAESVNLQFGTFGISAWPTDTGCTSQAGNADESWVNAAEGSSSHVQSSSGSTKKLDGHCKEIKESSAAYGSDEEEEEEADVRPNSGSDEDLSEEDTMEIDEEMEGSVDEDCNRSDEEYDDLAMRDSLENGYLTDDGVFCSGLSNSSSGKFFGGNQLSHSTPKKPQEKFDAGVPETSRSYSAAVPAGTSSKRHATRKWKRSLSDPFRSRPHSAPELVSGCKGSPPVPVAPEER</sequence>
<feature type="region of interest" description="Disordered" evidence="1">
    <location>
        <begin position="380"/>
        <end position="460"/>
    </location>
</feature>
<dbReference type="EMBL" id="CM007648">
    <property type="protein sequence ID" value="ONM20817.1"/>
    <property type="molecule type" value="Genomic_DNA"/>
</dbReference>
<dbReference type="SUPFAM" id="SSF52540">
    <property type="entry name" value="P-loop containing nucleoside triphosphate hydrolases"/>
    <property type="match status" value="1"/>
</dbReference>
<reference evidence="2" key="1">
    <citation type="submission" date="2015-12" db="EMBL/GenBank/DDBJ databases">
        <title>Update maize B73 reference genome by single molecule sequencing technologies.</title>
        <authorList>
            <consortium name="Maize Genome Sequencing Project"/>
            <person name="Ware D."/>
        </authorList>
    </citation>
    <scope>NUCLEOTIDE SEQUENCE [LARGE SCALE GENOMIC DNA]</scope>
    <source>
        <tissue evidence="2">Seedling</tissue>
    </source>
</reference>
<dbReference type="ExpressionAtlas" id="A0A1D6ELR1">
    <property type="expression patterns" value="baseline and differential"/>
</dbReference>
<organism evidence="2">
    <name type="scientific">Zea mays</name>
    <name type="common">Maize</name>
    <dbReference type="NCBI Taxonomy" id="4577"/>
    <lineage>
        <taxon>Eukaryota</taxon>
        <taxon>Viridiplantae</taxon>
        <taxon>Streptophyta</taxon>
        <taxon>Embryophyta</taxon>
        <taxon>Tracheophyta</taxon>
        <taxon>Spermatophyta</taxon>
        <taxon>Magnoliopsida</taxon>
        <taxon>Liliopsida</taxon>
        <taxon>Poales</taxon>
        <taxon>Poaceae</taxon>
        <taxon>PACMAD clade</taxon>
        <taxon>Panicoideae</taxon>
        <taxon>Andropogonodae</taxon>
        <taxon>Andropogoneae</taxon>
        <taxon>Tripsacinae</taxon>
        <taxon>Zea</taxon>
    </lineage>
</organism>